<dbReference type="HOGENOM" id="CLU_030884_1_2_1"/>
<keyword evidence="7" id="KW-1185">Reference proteome</keyword>
<evidence type="ECO:0000256" key="1">
    <source>
        <dbReference type="ARBA" id="ARBA00004141"/>
    </source>
</evidence>
<protein>
    <recommendedName>
        <fullName evidence="8">MFS general substrate transporter</fullName>
    </recommendedName>
</protein>
<gene>
    <name evidence="6" type="ORF">K437DRAFT_247176</name>
</gene>
<dbReference type="PANTHER" id="PTHR23294:SF59">
    <property type="entry name" value="UNC93-LIKE PROTEIN C922.05C"/>
    <property type="match status" value="1"/>
</dbReference>
<feature type="transmembrane region" description="Helical" evidence="5">
    <location>
        <begin position="273"/>
        <end position="291"/>
    </location>
</feature>
<dbReference type="InterPro" id="IPR036259">
    <property type="entry name" value="MFS_trans_sf"/>
</dbReference>
<feature type="transmembrane region" description="Helical" evidence="5">
    <location>
        <begin position="219"/>
        <end position="236"/>
    </location>
</feature>
<comment type="caution">
    <text evidence="6">The sequence shown here is derived from an EMBL/GenBank/DDBJ whole genome shotgun (WGS) entry which is preliminary data.</text>
</comment>
<dbReference type="RefSeq" id="XP_013243215.1">
    <property type="nucleotide sequence ID" value="XM_013387761.1"/>
</dbReference>
<name>A0A066VUT6_TILAU</name>
<dbReference type="InterPro" id="IPR051617">
    <property type="entry name" value="UNC-93-like_regulator"/>
</dbReference>
<accession>A0A066VUT6</accession>
<comment type="subcellular location">
    <subcellularLocation>
        <location evidence="1">Membrane</location>
        <topology evidence="1">Multi-pass membrane protein</topology>
    </subcellularLocation>
</comment>
<dbReference type="InParanoid" id="A0A066VUT6"/>
<dbReference type="Pfam" id="PF07690">
    <property type="entry name" value="MFS_1"/>
    <property type="match status" value="1"/>
</dbReference>
<feature type="transmembrane region" description="Helical" evidence="5">
    <location>
        <begin position="311"/>
        <end position="328"/>
    </location>
</feature>
<dbReference type="OMA" id="AYWFMGA"/>
<reference evidence="6 7" key="1">
    <citation type="submission" date="2014-05" db="EMBL/GenBank/DDBJ databases">
        <title>Draft genome sequence of a rare smut relative, Tilletiaria anomala UBC 951.</title>
        <authorList>
            <consortium name="DOE Joint Genome Institute"/>
            <person name="Toome M."/>
            <person name="Kuo A."/>
            <person name="Henrissat B."/>
            <person name="Lipzen A."/>
            <person name="Tritt A."/>
            <person name="Yoshinaga Y."/>
            <person name="Zane M."/>
            <person name="Barry K."/>
            <person name="Grigoriev I.V."/>
            <person name="Spatafora J.W."/>
            <person name="Aimea M.C."/>
        </authorList>
    </citation>
    <scope>NUCLEOTIDE SEQUENCE [LARGE SCALE GENOMIC DNA]</scope>
    <source>
        <strain evidence="6 7">UBC 951</strain>
    </source>
</reference>
<dbReference type="FunCoup" id="A0A066VUT6">
    <property type="interactions" value="1"/>
</dbReference>
<dbReference type="SUPFAM" id="SSF103473">
    <property type="entry name" value="MFS general substrate transporter"/>
    <property type="match status" value="1"/>
</dbReference>
<feature type="transmembrane region" description="Helical" evidence="5">
    <location>
        <begin position="61"/>
        <end position="81"/>
    </location>
</feature>
<dbReference type="OrthoDB" id="196103at2759"/>
<keyword evidence="4 5" id="KW-0472">Membrane</keyword>
<dbReference type="Proteomes" id="UP000027361">
    <property type="component" value="Unassembled WGS sequence"/>
</dbReference>
<feature type="transmembrane region" description="Helical" evidence="5">
    <location>
        <begin position="186"/>
        <end position="207"/>
    </location>
</feature>
<feature type="transmembrane region" description="Helical" evidence="5">
    <location>
        <begin position="93"/>
        <end position="111"/>
    </location>
</feature>
<evidence type="ECO:0000256" key="3">
    <source>
        <dbReference type="ARBA" id="ARBA00022989"/>
    </source>
</evidence>
<dbReference type="GeneID" id="25263253"/>
<organism evidence="6 7">
    <name type="scientific">Tilletiaria anomala (strain ATCC 24038 / CBS 436.72 / UBC 951)</name>
    <dbReference type="NCBI Taxonomy" id="1037660"/>
    <lineage>
        <taxon>Eukaryota</taxon>
        <taxon>Fungi</taxon>
        <taxon>Dikarya</taxon>
        <taxon>Basidiomycota</taxon>
        <taxon>Ustilaginomycotina</taxon>
        <taxon>Exobasidiomycetes</taxon>
        <taxon>Georgefischeriales</taxon>
        <taxon>Tilletiariaceae</taxon>
        <taxon>Tilletiaria</taxon>
    </lineage>
</organism>
<dbReference type="GO" id="GO:0022857">
    <property type="term" value="F:transmembrane transporter activity"/>
    <property type="evidence" value="ECO:0007669"/>
    <property type="project" value="InterPro"/>
</dbReference>
<dbReference type="PANTHER" id="PTHR23294">
    <property type="entry name" value="ET TRANSLATION PRODUCT-RELATED"/>
    <property type="match status" value="1"/>
</dbReference>
<dbReference type="Gene3D" id="1.20.1250.20">
    <property type="entry name" value="MFS general substrate transporter like domains"/>
    <property type="match status" value="1"/>
</dbReference>
<dbReference type="AlphaFoldDB" id="A0A066VUT6"/>
<sequence>MSSDSASDKAVHADEKGVHPAAAGKVNDASDVIVLSHATFASAAPRRRGPLGIYDHTACQVALLGLVCFLGPGMFNALSGIGGGGQVDRTPSINSSIALYSVFAVMAFFSGSIHNTIGSKPTLFIGTLGYSLYIGSLLSYNFNQNGGFVIGAGAVLGACAGLLWCSQGALMLSYPAEREKGRYISIFWVIFNLGAVLGAAIAMGLSWHSTSNTVSNGTYIAFLVLTALGAFVSLTLKSPGKVRRTDGVPVVVPKQMGWTDEFRGLIRVLHTDPWIVLLFPLFLASNWFYTWQFNIYNGLLFTLRTRALNSFIYWLSQMVGSFCIGLLLDSPRLARRTRAWIGWGVAICIVFAVWGGSYHVQLGYTRADKPSEGLGSEYYRTDVHSPEYGGLAVLYACMGLLDSITQCFTYWLFGAMSNDLAKLAHFAGFYKSVQSAGSVGAFALDKDGASFMAELGVGWGLNAAGLIIALPVLAFRVTETTDALQEKTVEGREQDIKQIVDKVVHENN</sequence>
<evidence type="ECO:0000256" key="2">
    <source>
        <dbReference type="ARBA" id="ARBA00022692"/>
    </source>
</evidence>
<evidence type="ECO:0000256" key="4">
    <source>
        <dbReference type="ARBA" id="ARBA00023136"/>
    </source>
</evidence>
<feature type="transmembrane region" description="Helical" evidence="5">
    <location>
        <begin position="340"/>
        <end position="360"/>
    </location>
</feature>
<evidence type="ECO:0000313" key="6">
    <source>
        <dbReference type="EMBL" id="KDN45482.1"/>
    </source>
</evidence>
<evidence type="ECO:0000313" key="7">
    <source>
        <dbReference type="Proteomes" id="UP000027361"/>
    </source>
</evidence>
<dbReference type="EMBL" id="JMSN01000042">
    <property type="protein sequence ID" value="KDN45482.1"/>
    <property type="molecule type" value="Genomic_DNA"/>
</dbReference>
<dbReference type="InterPro" id="IPR011701">
    <property type="entry name" value="MFS"/>
</dbReference>
<keyword evidence="3 5" id="KW-1133">Transmembrane helix</keyword>
<feature type="transmembrane region" description="Helical" evidence="5">
    <location>
        <begin position="123"/>
        <end position="142"/>
    </location>
</feature>
<feature type="transmembrane region" description="Helical" evidence="5">
    <location>
        <begin position="148"/>
        <end position="174"/>
    </location>
</feature>
<dbReference type="GO" id="GO:0016020">
    <property type="term" value="C:membrane"/>
    <property type="evidence" value="ECO:0007669"/>
    <property type="project" value="UniProtKB-SubCell"/>
</dbReference>
<evidence type="ECO:0000256" key="5">
    <source>
        <dbReference type="SAM" id="Phobius"/>
    </source>
</evidence>
<feature type="transmembrane region" description="Helical" evidence="5">
    <location>
        <begin position="392"/>
        <end position="413"/>
    </location>
</feature>
<evidence type="ECO:0008006" key="8">
    <source>
        <dbReference type="Google" id="ProtNLM"/>
    </source>
</evidence>
<proteinExistence type="predicted"/>
<keyword evidence="2 5" id="KW-0812">Transmembrane</keyword>